<evidence type="ECO:0000313" key="4">
    <source>
        <dbReference type="Proteomes" id="UP000708208"/>
    </source>
</evidence>
<gene>
    <name evidence="3" type="ORF">AFUS01_LOCUS24185</name>
</gene>
<accession>A0A8J2KIH6</accession>
<comment type="caution">
    <text evidence="3">The sequence shown here is derived from an EMBL/GenBank/DDBJ whole genome shotgun (WGS) entry which is preliminary data.</text>
</comment>
<proteinExistence type="predicted"/>
<feature type="compositionally biased region" description="Basic and acidic residues" evidence="1">
    <location>
        <begin position="56"/>
        <end position="70"/>
    </location>
</feature>
<keyword evidence="2" id="KW-0812">Transmembrane</keyword>
<name>A0A8J2KIH6_9HEXA</name>
<dbReference type="EMBL" id="CAJVCH010298867">
    <property type="protein sequence ID" value="CAG7785567.1"/>
    <property type="molecule type" value="Genomic_DNA"/>
</dbReference>
<keyword evidence="2" id="KW-1133">Transmembrane helix</keyword>
<feature type="region of interest" description="Disordered" evidence="1">
    <location>
        <begin position="45"/>
        <end position="80"/>
    </location>
</feature>
<evidence type="ECO:0000313" key="3">
    <source>
        <dbReference type="EMBL" id="CAG7785567.1"/>
    </source>
</evidence>
<keyword evidence="4" id="KW-1185">Reference proteome</keyword>
<reference evidence="3" key="1">
    <citation type="submission" date="2021-06" db="EMBL/GenBank/DDBJ databases">
        <authorList>
            <person name="Hodson N. C."/>
            <person name="Mongue J. A."/>
            <person name="Jaron S. K."/>
        </authorList>
    </citation>
    <scope>NUCLEOTIDE SEQUENCE</scope>
</reference>
<keyword evidence="2" id="KW-0472">Membrane</keyword>
<sequence length="80" mass="9048">MLKFEENDTIIGAVLGSVVLILSVLVVILFVMVCKLQTSVKRLMHTNPRNPAWEPPMKRGPDELSNRGFKEYQGTHPRAE</sequence>
<protein>
    <submittedName>
        <fullName evidence="3">Uncharacterized protein</fullName>
    </submittedName>
</protein>
<dbReference type="AlphaFoldDB" id="A0A8J2KIH6"/>
<evidence type="ECO:0000256" key="2">
    <source>
        <dbReference type="SAM" id="Phobius"/>
    </source>
</evidence>
<feature type="transmembrane region" description="Helical" evidence="2">
    <location>
        <begin position="12"/>
        <end position="34"/>
    </location>
</feature>
<dbReference type="Proteomes" id="UP000708208">
    <property type="component" value="Unassembled WGS sequence"/>
</dbReference>
<feature type="non-terminal residue" evidence="3">
    <location>
        <position position="1"/>
    </location>
</feature>
<organism evidence="3 4">
    <name type="scientific">Allacma fusca</name>
    <dbReference type="NCBI Taxonomy" id="39272"/>
    <lineage>
        <taxon>Eukaryota</taxon>
        <taxon>Metazoa</taxon>
        <taxon>Ecdysozoa</taxon>
        <taxon>Arthropoda</taxon>
        <taxon>Hexapoda</taxon>
        <taxon>Collembola</taxon>
        <taxon>Symphypleona</taxon>
        <taxon>Sminthuridae</taxon>
        <taxon>Allacma</taxon>
    </lineage>
</organism>
<evidence type="ECO:0000256" key="1">
    <source>
        <dbReference type="SAM" id="MobiDB-lite"/>
    </source>
</evidence>